<sequence>MADRRQPRVLGAKRTVSDALGTNALEGGGLAAVISCVVAGTVDDSVTLGQLENVVAFHANHNSEYTRPGEDDIHVLMSEILNNSIRSVMLFSDFSSAFTDVEVYSISVAMQYNLSLEAITINGINVSDEAISMLCEALIKSRVNFIDLSNTPLEDEAGRSLAALAHVNPYLRTVVLDDTLIAEEVLDEIDVACQFNQSNFEANDGAVEIGNPAELARLRHRLQHIIRAKHRKTYYCVAHLLGMCPNGDLCLYSHSLMTTGAPDANANLHERIADLFTSGGNWQDKLPSPPQAGASWKDPNEVDGHTLRLNLERCKVVGARGAAKGRRGNGVQHPTDGWRGSYRVVGATVALAAVVLVAVLWSSRRRG</sequence>
<keyword evidence="1" id="KW-0862">Zinc</keyword>
<keyword evidence="5" id="KW-1185">Reference proteome</keyword>
<organism evidence="4 5">
    <name type="scientific">Trypanosoma cruzi marinkellei</name>
    <dbReference type="NCBI Taxonomy" id="85056"/>
    <lineage>
        <taxon>Eukaryota</taxon>
        <taxon>Discoba</taxon>
        <taxon>Euglenozoa</taxon>
        <taxon>Kinetoplastea</taxon>
        <taxon>Metakinetoplastina</taxon>
        <taxon>Trypanosomatida</taxon>
        <taxon>Trypanosomatidae</taxon>
        <taxon>Trypanosoma</taxon>
        <taxon>Schizotrypanum</taxon>
    </lineage>
</organism>
<dbReference type="InterPro" id="IPR000571">
    <property type="entry name" value="Znf_CCCH"/>
</dbReference>
<accession>K2ND52</accession>
<keyword evidence="1" id="KW-0863">Zinc-finger</keyword>
<feature type="transmembrane region" description="Helical" evidence="2">
    <location>
        <begin position="342"/>
        <end position="361"/>
    </location>
</feature>
<evidence type="ECO:0000256" key="1">
    <source>
        <dbReference type="PROSITE-ProRule" id="PRU00723"/>
    </source>
</evidence>
<keyword evidence="2" id="KW-0472">Membrane</keyword>
<protein>
    <recommendedName>
        <fullName evidence="3">C3H1-type domain-containing protein</fullName>
    </recommendedName>
</protein>
<dbReference type="EMBL" id="AHKC01008904">
    <property type="protein sequence ID" value="EKF35634.1"/>
    <property type="molecule type" value="Genomic_DNA"/>
</dbReference>
<evidence type="ECO:0000313" key="5">
    <source>
        <dbReference type="Proteomes" id="UP000007350"/>
    </source>
</evidence>
<evidence type="ECO:0000256" key="2">
    <source>
        <dbReference type="SAM" id="Phobius"/>
    </source>
</evidence>
<keyword evidence="1" id="KW-0479">Metal-binding</keyword>
<reference evidence="4 5" key="1">
    <citation type="journal article" date="2012" name="BMC Genomics">
        <title>Comparative genomic analysis of human infective Trypanosoma cruzi lineages with the bat-restricted subspecies T. cruzi marinkellei.</title>
        <authorList>
            <person name="Franzen O."/>
            <person name="Talavera-Lopez C."/>
            <person name="Ochaya S."/>
            <person name="Butler C.E."/>
            <person name="Messenger L.A."/>
            <person name="Lewis M.D."/>
            <person name="Llewellyn M.S."/>
            <person name="Marinkelle C.J."/>
            <person name="Tyler K.M."/>
            <person name="Miles M.A."/>
            <person name="Andersson B."/>
        </authorList>
    </citation>
    <scope>NUCLEOTIDE SEQUENCE [LARGE SCALE GENOMIC DNA]</scope>
    <source>
        <strain evidence="4 5">B7</strain>
    </source>
</reference>
<dbReference type="Proteomes" id="UP000007350">
    <property type="component" value="Unassembled WGS sequence"/>
</dbReference>
<feature type="domain" description="C3H1-type" evidence="3">
    <location>
        <begin position="231"/>
        <end position="257"/>
    </location>
</feature>
<evidence type="ECO:0000259" key="3">
    <source>
        <dbReference type="PROSITE" id="PS50103"/>
    </source>
</evidence>
<dbReference type="AlphaFoldDB" id="K2ND52"/>
<dbReference type="Gene3D" id="3.80.10.10">
    <property type="entry name" value="Ribonuclease Inhibitor"/>
    <property type="match status" value="1"/>
</dbReference>
<dbReference type="OrthoDB" id="270226at2759"/>
<dbReference type="GO" id="GO:0008270">
    <property type="term" value="F:zinc ion binding"/>
    <property type="evidence" value="ECO:0007669"/>
    <property type="project" value="UniProtKB-KW"/>
</dbReference>
<feature type="zinc finger region" description="C3H1-type" evidence="1">
    <location>
        <begin position="231"/>
        <end position="257"/>
    </location>
</feature>
<name>K2ND52_TRYCR</name>
<comment type="caution">
    <text evidence="4">The sequence shown here is derived from an EMBL/GenBank/DDBJ whole genome shotgun (WGS) entry which is preliminary data.</text>
</comment>
<evidence type="ECO:0000313" key="4">
    <source>
        <dbReference type="EMBL" id="EKF35634.1"/>
    </source>
</evidence>
<keyword evidence="2" id="KW-1133">Transmembrane helix</keyword>
<dbReference type="PROSITE" id="PS50103">
    <property type="entry name" value="ZF_C3H1"/>
    <property type="match status" value="1"/>
</dbReference>
<gene>
    <name evidence="4" type="ORF">MOQ_002328</name>
</gene>
<dbReference type="FunFam" id="3.80.10.10:FF:002119">
    <property type="entry name" value="Uncharacterized protein"/>
    <property type="match status" value="1"/>
</dbReference>
<proteinExistence type="predicted"/>
<dbReference type="InterPro" id="IPR032675">
    <property type="entry name" value="LRR_dom_sf"/>
</dbReference>
<dbReference type="SUPFAM" id="SSF52047">
    <property type="entry name" value="RNI-like"/>
    <property type="match status" value="1"/>
</dbReference>
<keyword evidence="2" id="KW-0812">Transmembrane</keyword>